<dbReference type="EMBL" id="CP022572">
    <property type="protein sequence ID" value="AZU60989.1"/>
    <property type="molecule type" value="Genomic_DNA"/>
</dbReference>
<dbReference type="OrthoDB" id="2357153at2"/>
<reference evidence="1 2" key="1">
    <citation type="submission" date="2017-07" db="EMBL/GenBank/DDBJ databases">
        <title>The complete genome sequence of Bacillus mesonae strain H20-5, an efficient strain improving plant abiotic stress resistance.</title>
        <authorList>
            <person name="Kim S.Y."/>
            <person name="Song H."/>
            <person name="Sang M.K."/>
            <person name="Weon H.-Y."/>
            <person name="Song J."/>
        </authorList>
    </citation>
    <scope>NUCLEOTIDE SEQUENCE [LARGE SCALE GENOMIC DNA]</scope>
    <source>
        <strain evidence="1 2">H20-5</strain>
    </source>
</reference>
<organism evidence="1 2">
    <name type="scientific">Neobacillus mesonae</name>
    <dbReference type="NCBI Taxonomy" id="1193713"/>
    <lineage>
        <taxon>Bacteria</taxon>
        <taxon>Bacillati</taxon>
        <taxon>Bacillota</taxon>
        <taxon>Bacilli</taxon>
        <taxon>Bacillales</taxon>
        <taxon>Bacillaceae</taxon>
        <taxon>Neobacillus</taxon>
    </lineage>
</organism>
<keyword evidence="2" id="KW-1185">Reference proteome</keyword>
<dbReference type="AlphaFoldDB" id="A0A3Q9QTF8"/>
<name>A0A3Q9QTF8_9BACI</name>
<evidence type="ECO:0000313" key="1">
    <source>
        <dbReference type="EMBL" id="AZU60989.1"/>
    </source>
</evidence>
<sequence length="117" mass="13372">MGKKQFYKTIIFITFLVIVSGCTNDHRSADWAYSFVVWDGFMFKICDEYVTEIGEEIGQVTKFSDMEGTYSGNFSNTYKKGTKYLVIKGISTDEAIAVKELDGRFRKAIRIGKYGEK</sequence>
<dbReference type="PROSITE" id="PS51257">
    <property type="entry name" value="PROKAR_LIPOPROTEIN"/>
    <property type="match status" value="1"/>
</dbReference>
<dbReference type="RefSeq" id="WP_084797901.1">
    <property type="nucleotide sequence ID" value="NZ_CP022572.1"/>
</dbReference>
<protein>
    <submittedName>
        <fullName evidence="1">Uncharacterized protein</fullName>
    </submittedName>
</protein>
<dbReference type="STRING" id="1193713.GCA_001636315_03903"/>
<accession>A0A3Q9QTF8</accession>
<dbReference type="KEGG" id="nmk:CHR53_06835"/>
<evidence type="ECO:0000313" key="2">
    <source>
        <dbReference type="Proteomes" id="UP000282892"/>
    </source>
</evidence>
<proteinExistence type="predicted"/>
<dbReference type="Proteomes" id="UP000282892">
    <property type="component" value="Chromosome"/>
</dbReference>
<gene>
    <name evidence="1" type="ORF">CHR53_06835</name>
</gene>